<dbReference type="AlphaFoldDB" id="A0AAD6UW38"/>
<dbReference type="Proteomes" id="UP001219525">
    <property type="component" value="Unassembled WGS sequence"/>
</dbReference>
<keyword evidence="2" id="KW-1185">Reference proteome</keyword>
<evidence type="ECO:0000313" key="1">
    <source>
        <dbReference type="EMBL" id="KAJ7191623.1"/>
    </source>
</evidence>
<organism evidence="1 2">
    <name type="scientific">Mycena pura</name>
    <dbReference type="NCBI Taxonomy" id="153505"/>
    <lineage>
        <taxon>Eukaryota</taxon>
        <taxon>Fungi</taxon>
        <taxon>Dikarya</taxon>
        <taxon>Basidiomycota</taxon>
        <taxon>Agaricomycotina</taxon>
        <taxon>Agaricomycetes</taxon>
        <taxon>Agaricomycetidae</taxon>
        <taxon>Agaricales</taxon>
        <taxon>Marasmiineae</taxon>
        <taxon>Mycenaceae</taxon>
        <taxon>Mycena</taxon>
    </lineage>
</organism>
<protein>
    <submittedName>
        <fullName evidence="1">Uncharacterized protein</fullName>
    </submittedName>
</protein>
<gene>
    <name evidence="1" type="ORF">GGX14DRAFT_481156</name>
</gene>
<feature type="non-terminal residue" evidence="1">
    <location>
        <position position="288"/>
    </location>
</feature>
<dbReference type="EMBL" id="JARJCW010000130">
    <property type="protein sequence ID" value="KAJ7191623.1"/>
    <property type="molecule type" value="Genomic_DNA"/>
</dbReference>
<accession>A0AAD6UW38</accession>
<comment type="caution">
    <text evidence="1">The sequence shown here is derived from an EMBL/GenBank/DDBJ whole genome shotgun (WGS) entry which is preliminary data.</text>
</comment>
<sequence length="288" mass="32526">MEGRKHRDVGKSTSSRLAYDILLFRISGDNLAVHSSIFQPLSIAHLVPCPLCSTSYEPQVRRQDLRGRALGHLSEGPPTSLSDFLSPRNLKSSSWANPSGKYNIAIILSAEWMIPVTLYRLCQHMNETEILDGINVQGRTVRLDRRDQIFALKAVTFLRGDARSEMLEFLCTPFEIYNTPQISGCRNGAICSFSRLQMHAIADGWRRTDRGHHMPFTIWTSDDFDDFGKKVKIVCSMCLAAMKKAHMRALQQLWDQLPGFCGLSGWTDLRQKKLEAVNPIKAKMLASL</sequence>
<evidence type="ECO:0000313" key="2">
    <source>
        <dbReference type="Proteomes" id="UP001219525"/>
    </source>
</evidence>
<name>A0AAD6UW38_9AGAR</name>
<proteinExistence type="predicted"/>
<reference evidence="1" key="1">
    <citation type="submission" date="2023-03" db="EMBL/GenBank/DDBJ databases">
        <title>Massive genome expansion in bonnet fungi (Mycena s.s.) driven by repeated elements and novel gene families across ecological guilds.</title>
        <authorList>
            <consortium name="Lawrence Berkeley National Laboratory"/>
            <person name="Harder C.B."/>
            <person name="Miyauchi S."/>
            <person name="Viragh M."/>
            <person name="Kuo A."/>
            <person name="Thoen E."/>
            <person name="Andreopoulos B."/>
            <person name="Lu D."/>
            <person name="Skrede I."/>
            <person name="Drula E."/>
            <person name="Henrissat B."/>
            <person name="Morin E."/>
            <person name="Kohler A."/>
            <person name="Barry K."/>
            <person name="LaButti K."/>
            <person name="Morin E."/>
            <person name="Salamov A."/>
            <person name="Lipzen A."/>
            <person name="Mereny Z."/>
            <person name="Hegedus B."/>
            <person name="Baldrian P."/>
            <person name="Stursova M."/>
            <person name="Weitz H."/>
            <person name="Taylor A."/>
            <person name="Grigoriev I.V."/>
            <person name="Nagy L.G."/>
            <person name="Martin F."/>
            <person name="Kauserud H."/>
        </authorList>
    </citation>
    <scope>NUCLEOTIDE SEQUENCE</scope>
    <source>
        <strain evidence="1">9144</strain>
    </source>
</reference>